<name>A0A5B8UC03_9ACTN</name>
<dbReference type="EMBL" id="CP042430">
    <property type="protein sequence ID" value="QEC50723.1"/>
    <property type="molecule type" value="Genomic_DNA"/>
</dbReference>
<keyword evidence="1" id="KW-0808">Transferase</keyword>
<dbReference type="AlphaFoldDB" id="A0A5B8UC03"/>
<sequence length="351" mass="39646">MRVASVPAGHVYVRHLAHPDGEDGVRRLRDIPPPDGRRVPGGWWPPAMLDAAWIAEHHASFDVFHVHFGFDAKTPDELRAVVQALEHAHVPLVVTVHDLRNPHHSDTRLHEEQLSVLVEHAHEVVTLTPGARCVIMERWGRTARVLPHPHVVDWTTMQRPRPRRADFVVGIHAKSLRANMDVPSVAVVVADAVRQLPGAVLRIDVHDEVYEPGNHFYAPEVGGALERLARDNDAVTLCRHAYFTDDELWDYLIRLDVSVLPYRFGTHSGWLEACFDLGTAVVAPTCGFYGEQQPCSTYQHDEHELDAASLVAAVRHAYEHRPAPRADVDQRRRQRRQLADAHRTLYEEVLG</sequence>
<dbReference type="SUPFAM" id="SSF53756">
    <property type="entry name" value="UDP-Glycosyltransferase/glycogen phosphorylase"/>
    <property type="match status" value="1"/>
</dbReference>
<evidence type="ECO:0000313" key="1">
    <source>
        <dbReference type="EMBL" id="QEC50723.1"/>
    </source>
</evidence>
<evidence type="ECO:0000313" key="2">
    <source>
        <dbReference type="Proteomes" id="UP000321805"/>
    </source>
</evidence>
<reference evidence="1 2" key="1">
    <citation type="journal article" date="2018" name="J. Microbiol.">
        <title>Baekduia soli gen. nov., sp. nov., a novel bacterium isolated from the soil of Baekdu Mountain and proposal of a novel family name, Baekduiaceae fam. nov.</title>
        <authorList>
            <person name="An D.S."/>
            <person name="Siddiqi M.Z."/>
            <person name="Kim K.H."/>
            <person name="Yu H.S."/>
            <person name="Im W.T."/>
        </authorList>
    </citation>
    <scope>NUCLEOTIDE SEQUENCE [LARGE SCALE GENOMIC DNA]</scope>
    <source>
        <strain evidence="1 2">BR7-21</strain>
    </source>
</reference>
<organism evidence="1 2">
    <name type="scientific">Baekduia soli</name>
    <dbReference type="NCBI Taxonomy" id="496014"/>
    <lineage>
        <taxon>Bacteria</taxon>
        <taxon>Bacillati</taxon>
        <taxon>Actinomycetota</taxon>
        <taxon>Thermoleophilia</taxon>
        <taxon>Solirubrobacterales</taxon>
        <taxon>Baekduiaceae</taxon>
        <taxon>Baekduia</taxon>
    </lineage>
</organism>
<dbReference type="KEGG" id="bsol:FSW04_10240"/>
<protein>
    <submittedName>
        <fullName evidence="1">Glycosyltransferase family 1 protein</fullName>
    </submittedName>
</protein>
<proteinExistence type="predicted"/>
<keyword evidence="2" id="KW-1185">Reference proteome</keyword>
<dbReference type="Gene3D" id="3.40.50.2000">
    <property type="entry name" value="Glycogen Phosphorylase B"/>
    <property type="match status" value="1"/>
</dbReference>
<dbReference type="GO" id="GO:0016740">
    <property type="term" value="F:transferase activity"/>
    <property type="evidence" value="ECO:0007669"/>
    <property type="project" value="UniProtKB-KW"/>
</dbReference>
<accession>A0A5B8UC03</accession>
<dbReference type="Proteomes" id="UP000321805">
    <property type="component" value="Chromosome"/>
</dbReference>
<gene>
    <name evidence="1" type="ORF">FSW04_10240</name>
</gene>
<dbReference type="OrthoDB" id="3287135at2"/>